<keyword evidence="3" id="KW-1185">Reference proteome</keyword>
<proteinExistence type="predicted"/>
<dbReference type="EMBL" id="JAHQIW010006128">
    <property type="protein sequence ID" value="KAJ1368260.1"/>
    <property type="molecule type" value="Genomic_DNA"/>
</dbReference>
<organism evidence="2 3">
    <name type="scientific">Parelaphostrongylus tenuis</name>
    <name type="common">Meningeal worm</name>
    <dbReference type="NCBI Taxonomy" id="148309"/>
    <lineage>
        <taxon>Eukaryota</taxon>
        <taxon>Metazoa</taxon>
        <taxon>Ecdysozoa</taxon>
        <taxon>Nematoda</taxon>
        <taxon>Chromadorea</taxon>
        <taxon>Rhabditida</taxon>
        <taxon>Rhabditina</taxon>
        <taxon>Rhabditomorpha</taxon>
        <taxon>Strongyloidea</taxon>
        <taxon>Metastrongylidae</taxon>
        <taxon>Parelaphostrongylus</taxon>
    </lineage>
</organism>
<evidence type="ECO:0000313" key="3">
    <source>
        <dbReference type="Proteomes" id="UP001196413"/>
    </source>
</evidence>
<comment type="caution">
    <text evidence="2">The sequence shown here is derived from an EMBL/GenBank/DDBJ whole genome shotgun (WGS) entry which is preliminary data.</text>
</comment>
<accession>A0AAD5R2A5</accession>
<dbReference type="AlphaFoldDB" id="A0AAD5R2A5"/>
<evidence type="ECO:0000313" key="2">
    <source>
        <dbReference type="EMBL" id="KAJ1368260.1"/>
    </source>
</evidence>
<name>A0AAD5R2A5_PARTN</name>
<sequence>MDGRPYIKSYYCANGSKTKKEYIGSEMSDCGFPTAQQDVVQVRVSGKKPSFKSLFDCDYSSISHDAQVKPLQTSRLAPEIEQCLSKLAAEKPFLESSYCEVLKSYSTAYFMENRPDTYNIDYFKEDRPNSSQVEYNVNAPAIAQLQCYQPDQDSLKHPVEDKPINACIKSLAIPCDTIIDEKDKAKTYVTSEYAWQRQDEEAAKQYALPYQRYSTIGKNDEVDMNQYSEYIGIPNDLYLVYRSKPFNTYITAPRLSAQPPSNNEVRNVGPTAYAQHPPSSATKNDPTRSKEIADEIPPQCSDFSTQIKHEHTEKLASTRSYGAARYTLQDFAKRNSYDLVLDCKTPNLTNQIVEDRRSYSRRVNQSKVGKVTW</sequence>
<protein>
    <submittedName>
        <fullName evidence="2">Uncharacterized protein</fullName>
    </submittedName>
</protein>
<dbReference type="Proteomes" id="UP001196413">
    <property type="component" value="Unassembled WGS sequence"/>
</dbReference>
<reference evidence="2" key="1">
    <citation type="submission" date="2021-06" db="EMBL/GenBank/DDBJ databases">
        <title>Parelaphostrongylus tenuis whole genome reference sequence.</title>
        <authorList>
            <person name="Garwood T.J."/>
            <person name="Larsen P.A."/>
            <person name="Fountain-Jones N.M."/>
            <person name="Garbe J.R."/>
            <person name="Macchietto M.G."/>
            <person name="Kania S.A."/>
            <person name="Gerhold R.W."/>
            <person name="Richards J.E."/>
            <person name="Wolf T.M."/>
        </authorList>
    </citation>
    <scope>NUCLEOTIDE SEQUENCE</scope>
    <source>
        <strain evidence="2">MNPRO001-30</strain>
        <tissue evidence="2">Meninges</tissue>
    </source>
</reference>
<gene>
    <name evidence="2" type="ORF">KIN20_029351</name>
</gene>
<feature type="region of interest" description="Disordered" evidence="1">
    <location>
        <begin position="254"/>
        <end position="290"/>
    </location>
</feature>
<evidence type="ECO:0000256" key="1">
    <source>
        <dbReference type="SAM" id="MobiDB-lite"/>
    </source>
</evidence>